<dbReference type="InterPro" id="IPR018499">
    <property type="entry name" value="Tetraspanin/Peripherin"/>
</dbReference>
<evidence type="ECO:0000256" key="1">
    <source>
        <dbReference type="ARBA" id="ARBA00004141"/>
    </source>
</evidence>
<keyword evidence="4 6" id="KW-1133">Transmembrane helix</keyword>
<evidence type="ECO:0000256" key="5">
    <source>
        <dbReference type="ARBA" id="ARBA00023136"/>
    </source>
</evidence>
<feature type="transmembrane region" description="Helical" evidence="6">
    <location>
        <begin position="12"/>
        <end position="32"/>
    </location>
</feature>
<feature type="transmembrane region" description="Helical" evidence="6">
    <location>
        <begin position="213"/>
        <end position="233"/>
    </location>
</feature>
<dbReference type="EMBL" id="VCGU01000005">
    <property type="protein sequence ID" value="TRY75481.1"/>
    <property type="molecule type" value="Genomic_DNA"/>
</dbReference>
<dbReference type="InterPro" id="IPR008952">
    <property type="entry name" value="Tetraspanin_EC2_sf"/>
</dbReference>
<comment type="subcellular location">
    <subcellularLocation>
        <location evidence="1 6">Membrane</location>
        <topology evidence="1 6">Multi-pass membrane protein</topology>
    </subcellularLocation>
</comment>
<reference evidence="7 8" key="1">
    <citation type="journal article" date="2018" name="Nat. Ecol. Evol.">
        <title>Genomic signatures of mitonuclear coevolution across populations of Tigriopus californicus.</title>
        <authorList>
            <person name="Barreto F.S."/>
            <person name="Watson E.T."/>
            <person name="Lima T.G."/>
            <person name="Willett C.S."/>
            <person name="Edmands S."/>
            <person name="Li W."/>
            <person name="Burton R.S."/>
        </authorList>
    </citation>
    <scope>NUCLEOTIDE SEQUENCE [LARGE SCALE GENOMIC DNA]</scope>
    <source>
        <strain evidence="7 8">San Diego</strain>
    </source>
</reference>
<dbReference type="PRINTS" id="PR00259">
    <property type="entry name" value="TMFOUR"/>
</dbReference>
<evidence type="ECO:0000256" key="4">
    <source>
        <dbReference type="ARBA" id="ARBA00022989"/>
    </source>
</evidence>
<dbReference type="GO" id="GO:0005886">
    <property type="term" value="C:plasma membrane"/>
    <property type="evidence" value="ECO:0007669"/>
    <property type="project" value="TreeGrafter"/>
</dbReference>
<gene>
    <name evidence="7" type="ORF">TCAL_09190</name>
</gene>
<protein>
    <recommendedName>
        <fullName evidence="6">Tetraspanin</fullName>
    </recommendedName>
</protein>
<comment type="caution">
    <text evidence="7">The sequence shown here is derived from an EMBL/GenBank/DDBJ whole genome shotgun (WGS) entry which is preliminary data.</text>
</comment>
<sequence>MANEMRDLSKYILFFINCLTFICGMVLLFLGIYLHTQYSTYYDFMDSSFYTFAIWCLVMGIIVCLVSFLGLYGSIREDYCALLAFSVALTIVLCLEIAMGVGAFAMAREDKLVRSIARKMKSSMDNYDPVKNQGVTKVWDILQTDFKCCGVEFPGDWAMTPWSRKNPQSDELPNSCCQALPLKSPYCRVSSPELYKIGCIVALEQSSTKNAGALGAVACILGIGQILLVIAAIKLMKQVQRPKACPPFY</sequence>
<dbReference type="PANTHER" id="PTHR19282">
    <property type="entry name" value="TETRASPANIN"/>
    <property type="match status" value="1"/>
</dbReference>
<dbReference type="PIRSF" id="PIRSF002419">
    <property type="entry name" value="Tetraspanin"/>
    <property type="match status" value="1"/>
</dbReference>
<keyword evidence="3 6" id="KW-0812">Transmembrane</keyword>
<evidence type="ECO:0000313" key="8">
    <source>
        <dbReference type="Proteomes" id="UP000318571"/>
    </source>
</evidence>
<name>A0A553PCR8_TIGCA</name>
<dbReference type="OMA" id="MANEMRD"/>
<dbReference type="Gene3D" id="1.10.1450.10">
    <property type="entry name" value="Tetraspanin"/>
    <property type="match status" value="1"/>
</dbReference>
<dbReference type="OrthoDB" id="6363129at2759"/>
<feature type="transmembrane region" description="Helical" evidence="6">
    <location>
        <begin position="79"/>
        <end position="105"/>
    </location>
</feature>
<dbReference type="SUPFAM" id="SSF48652">
    <property type="entry name" value="Tetraspanin"/>
    <property type="match status" value="1"/>
</dbReference>
<keyword evidence="5 6" id="KW-0472">Membrane</keyword>
<dbReference type="PANTHER" id="PTHR19282:SF456">
    <property type="entry name" value="CD63 MOLECULE"/>
    <property type="match status" value="1"/>
</dbReference>
<feature type="transmembrane region" description="Helical" evidence="6">
    <location>
        <begin position="52"/>
        <end position="72"/>
    </location>
</feature>
<evidence type="ECO:0000256" key="3">
    <source>
        <dbReference type="ARBA" id="ARBA00022692"/>
    </source>
</evidence>
<evidence type="ECO:0000313" key="7">
    <source>
        <dbReference type="EMBL" id="TRY75481.1"/>
    </source>
</evidence>
<dbReference type="STRING" id="6832.A0A553PCR8"/>
<dbReference type="InterPro" id="IPR023298">
    <property type="entry name" value="ATPase_P-typ_TM_dom_sf"/>
</dbReference>
<dbReference type="AlphaFoldDB" id="A0A553PCR8"/>
<dbReference type="SUPFAM" id="SSF81665">
    <property type="entry name" value="Calcium ATPase, transmembrane domain M"/>
    <property type="match status" value="1"/>
</dbReference>
<organism evidence="7 8">
    <name type="scientific">Tigriopus californicus</name>
    <name type="common">Marine copepod</name>
    <dbReference type="NCBI Taxonomy" id="6832"/>
    <lineage>
        <taxon>Eukaryota</taxon>
        <taxon>Metazoa</taxon>
        <taxon>Ecdysozoa</taxon>
        <taxon>Arthropoda</taxon>
        <taxon>Crustacea</taxon>
        <taxon>Multicrustacea</taxon>
        <taxon>Hexanauplia</taxon>
        <taxon>Copepoda</taxon>
        <taxon>Harpacticoida</taxon>
        <taxon>Harpacticidae</taxon>
        <taxon>Tigriopus</taxon>
    </lineage>
</organism>
<accession>A0A553PCR8</accession>
<comment type="similarity">
    <text evidence="2 6">Belongs to the tetraspanin (TM4SF) family.</text>
</comment>
<proteinExistence type="inferred from homology"/>
<evidence type="ECO:0000256" key="6">
    <source>
        <dbReference type="RuleBase" id="RU361218"/>
    </source>
</evidence>
<dbReference type="InterPro" id="IPR000301">
    <property type="entry name" value="Tetraspanin_animals"/>
</dbReference>
<dbReference type="Pfam" id="PF00335">
    <property type="entry name" value="Tetraspanin"/>
    <property type="match status" value="1"/>
</dbReference>
<keyword evidence="8" id="KW-1185">Reference proteome</keyword>
<dbReference type="Proteomes" id="UP000318571">
    <property type="component" value="Chromosome 2"/>
</dbReference>
<evidence type="ECO:0000256" key="2">
    <source>
        <dbReference type="ARBA" id="ARBA00006840"/>
    </source>
</evidence>